<dbReference type="RefSeq" id="WP_001669240.1">
    <property type="nucleotide sequence ID" value="NC_011080.1"/>
</dbReference>
<dbReference type="InterPro" id="IPR011004">
    <property type="entry name" value="Trimer_LpxA-like_sf"/>
</dbReference>
<dbReference type="AlphaFoldDB" id="A0A0H3BPR0"/>
<dbReference type="HOGENOM" id="CLU_051638_7_0_6"/>
<dbReference type="Gene3D" id="2.160.10.10">
    <property type="entry name" value="Hexapeptide repeat proteins"/>
    <property type="match status" value="1"/>
</dbReference>
<dbReference type="CDD" id="cd04647">
    <property type="entry name" value="LbH_MAT_like"/>
    <property type="match status" value="1"/>
</dbReference>
<sequence>MFVYSLRLKLNLIISLLSKVRRKSKAKFLVLLSGYDFKMVGKNFKLNVKPYSAKNNTSSKWGSMRVGDNCWIEAVYNYGDEKFEPYLYIGDRICLSDNVHISCVSCLILENDILIGSKVYIGDHSHGSYKVCSPKIEPPANKPLGDIAPIKIGNCCWIGDNAVILAGSEICDGCVIAANSVVKDLKVDKPCLIGGVPAKVIKVF</sequence>
<dbReference type="SUPFAM" id="SSF51161">
    <property type="entry name" value="Trimeric LpxA-like enzymes"/>
    <property type="match status" value="1"/>
</dbReference>
<reference evidence="1 2" key="1">
    <citation type="journal article" date="2011" name="J. Bacteriol.">
        <title>Comparative genomics of 28 Salmonella enterica isolates: evidence for CRISPR-mediated adaptive sublineage evolution.</title>
        <authorList>
            <person name="Fricke W.F."/>
            <person name="Mammel M.K."/>
            <person name="McDermott P.F."/>
            <person name="Tartera C."/>
            <person name="White D.G."/>
            <person name="Leclerc J.E."/>
            <person name="Ravel J."/>
            <person name="Cebula T.A."/>
        </authorList>
    </citation>
    <scope>NUCLEOTIDE SEQUENCE [LARGE SCALE GENOMIC DNA]</scope>
    <source>
        <strain evidence="1 2">SL254</strain>
    </source>
</reference>
<evidence type="ECO:0000313" key="1">
    <source>
        <dbReference type="EMBL" id="ACF62186.1"/>
    </source>
</evidence>
<evidence type="ECO:0008006" key="3">
    <source>
        <dbReference type="Google" id="ProtNLM"/>
    </source>
</evidence>
<dbReference type="Pfam" id="PF00132">
    <property type="entry name" value="Hexapep"/>
    <property type="match status" value="1"/>
</dbReference>
<proteinExistence type="predicted"/>
<dbReference type="PANTHER" id="PTHR23416:SF78">
    <property type="entry name" value="LIPOPOLYSACCHARIDE BIOSYNTHESIS O-ACETYL TRANSFERASE WBBJ-RELATED"/>
    <property type="match status" value="1"/>
</dbReference>
<dbReference type="InterPro" id="IPR051159">
    <property type="entry name" value="Hexapeptide_acetyltransf"/>
</dbReference>
<evidence type="ECO:0000313" key="2">
    <source>
        <dbReference type="Proteomes" id="UP000008824"/>
    </source>
</evidence>
<dbReference type="KEGG" id="see:SNSL254_A2268"/>
<accession>A0A0H3BPR0</accession>
<dbReference type="SMR" id="A0A0H3BPR0"/>
<dbReference type="EMBL" id="CP001113">
    <property type="protein sequence ID" value="ACF62186.1"/>
    <property type="molecule type" value="Genomic_DNA"/>
</dbReference>
<dbReference type="Proteomes" id="UP000008824">
    <property type="component" value="Chromosome"/>
</dbReference>
<protein>
    <recommendedName>
        <fullName evidence="3">Transferase</fullName>
    </recommendedName>
</protein>
<gene>
    <name evidence="1" type="ordered locus">SNSL254_A2268</name>
</gene>
<organism evidence="1 2">
    <name type="scientific">Salmonella newport (strain SL254)</name>
    <dbReference type="NCBI Taxonomy" id="423368"/>
    <lineage>
        <taxon>Bacteria</taxon>
        <taxon>Pseudomonadati</taxon>
        <taxon>Pseudomonadota</taxon>
        <taxon>Gammaproteobacteria</taxon>
        <taxon>Enterobacterales</taxon>
        <taxon>Enterobacteriaceae</taxon>
        <taxon>Salmonella</taxon>
    </lineage>
</organism>
<name>A0A0H3BPR0_SALNS</name>
<dbReference type="InterPro" id="IPR001451">
    <property type="entry name" value="Hexapep"/>
</dbReference>
<dbReference type="PANTHER" id="PTHR23416">
    <property type="entry name" value="SIALIC ACID SYNTHASE-RELATED"/>
    <property type="match status" value="1"/>
</dbReference>